<dbReference type="AlphaFoldDB" id="A0A167E0D7"/>
<dbReference type="EMBL" id="CP014501">
    <property type="protein sequence ID" value="ANB13498.1"/>
    <property type="molecule type" value="Genomic_DNA"/>
</dbReference>
<evidence type="ECO:0000256" key="1">
    <source>
        <dbReference type="SAM" id="MobiDB-lite"/>
    </source>
</evidence>
<dbReference type="InterPro" id="IPR052811">
    <property type="entry name" value="Glucose_resp_signaling"/>
</dbReference>
<proteinExistence type="predicted"/>
<feature type="region of interest" description="Disordered" evidence="1">
    <location>
        <begin position="73"/>
        <end position="132"/>
    </location>
</feature>
<accession>A0A167E0D7</accession>
<evidence type="ECO:0000259" key="3">
    <source>
        <dbReference type="PROSITE" id="PS51258"/>
    </source>
</evidence>
<sequence>MSRIRSNNGSIISSYSNITHLDDSASRSSSISEVGPSWRQLSARITDSALYPYILRLAILTYRVQPRFLTGADLNPLSRSRSPDSNLSVPGQLHKTHSRSTSDGGSRLNNGSYDLGQSSLSSARSPSFSQKLPKGVPKLLVSKFKDMAQPGTLTDNPLLKRCYLVFYLDLSDPTTLRQIKETRQAEDLVMRFISCSAKELSKAGVPHSQLNSLIDKHCAAFVNLLIQTIKDSSSHSSSSHQALIKQLESYESSLNSSRGEVLQPRITASANSTNMLGGNEQRNTVAASFELDDMALAKDISSLLLISKSEIQRDIDRMKSEATEGLAIDELKSIQLALRGYDRHPVYQAIDFTSDSEYQRWKESEVEAIHKQIAIFENAARFDASTPRKDASIPDPTKGLYFIPSDTKSFYRHLLKRCLERDFTASGNERLANPESITILMSKSSIDILTKAANLWRIPSVTRAVILLDVSEEMLKEGLFTLANLDEAFNLAKHVVESDKKGTLAWSPHTWPYCDKVHFVTVLSEFQKSIMHRIEEALRQIYDDSPPKIRPYLEALDKYILAYTALGQEQQKHGDPASTFTGLEPSAKQIKRLKKTIIAAAEEKYGSLIDIIPRDHTLDPLHIVDLADKVIGTAKRLQKRYKSPLFGKISVPVISAEQHLTMFSLDSQSMFAHMMTIFNARQEEPSFEDMILLYKKMTEIRDLFVQVSELQFGFDIEGSFYPFVVKWAESSAQLAQTWVEPAIQSDKFLPVDEETGILNSISVVDIFQSFRSALDMVNGLRWRDEVQIAKILTILMKGVSTATCQYADRLLFLFLEDLKTNELSPPQIRSRQDKWINMAKTAVNGKEKVIPYNFLKETCVRLNNIELAQIELDKIESEVNSEQVYQILSLSERTQKKPNSFLFNVKIIQAEGLKACDMNGLSDPYVTLVDQTSRKQIGKTRTIYEDLNPVWNEVFEVATSGSKLLVATVWDENSLQNHDICGRAFIRLDPSAFQDFVTQVSGVEGTICSVINY</sequence>
<feature type="domain" description="C2" evidence="2">
    <location>
        <begin position="884"/>
        <end position="1001"/>
    </location>
</feature>
<dbReference type="InterPro" id="IPR000008">
    <property type="entry name" value="C2_dom"/>
</dbReference>
<dbReference type="Gene3D" id="1.10.357.50">
    <property type="match status" value="1"/>
</dbReference>
<dbReference type="RefSeq" id="XP_018735975.1">
    <property type="nucleotide sequence ID" value="XM_018878698.1"/>
</dbReference>
<gene>
    <name evidence="4" type="ORF">AWJ20_1792</name>
</gene>
<evidence type="ECO:0000313" key="4">
    <source>
        <dbReference type="EMBL" id="ANB13498.1"/>
    </source>
</evidence>
<dbReference type="PROSITE" id="PS50004">
    <property type="entry name" value="C2"/>
    <property type="match status" value="1"/>
</dbReference>
<evidence type="ECO:0000313" key="5">
    <source>
        <dbReference type="Proteomes" id="UP000189580"/>
    </source>
</evidence>
<evidence type="ECO:0008006" key="6">
    <source>
        <dbReference type="Google" id="ProtNLM"/>
    </source>
</evidence>
<dbReference type="Proteomes" id="UP000189580">
    <property type="component" value="Chromosome a"/>
</dbReference>
<dbReference type="Pfam" id="PF00168">
    <property type="entry name" value="C2"/>
    <property type="match status" value="1"/>
</dbReference>
<dbReference type="PROSITE" id="PS51258">
    <property type="entry name" value="MHD1"/>
    <property type="match status" value="1"/>
</dbReference>
<feature type="compositionally biased region" description="Polar residues" evidence="1">
    <location>
        <begin position="99"/>
        <end position="117"/>
    </location>
</feature>
<dbReference type="PANTHER" id="PTHR47263:SF1">
    <property type="entry name" value="C2 DOMAIN PROTEIN (AFU_ORTHOLOGUE AFUA_7G02350)"/>
    <property type="match status" value="1"/>
</dbReference>
<dbReference type="GeneID" id="30033633"/>
<feature type="domain" description="MHD1" evidence="3">
    <location>
        <begin position="688"/>
        <end position="810"/>
    </location>
</feature>
<dbReference type="InterPro" id="IPR035892">
    <property type="entry name" value="C2_domain_sf"/>
</dbReference>
<organism evidence="4 5">
    <name type="scientific">Sugiyamaella lignohabitans</name>
    <dbReference type="NCBI Taxonomy" id="796027"/>
    <lineage>
        <taxon>Eukaryota</taxon>
        <taxon>Fungi</taxon>
        <taxon>Dikarya</taxon>
        <taxon>Ascomycota</taxon>
        <taxon>Saccharomycotina</taxon>
        <taxon>Dipodascomycetes</taxon>
        <taxon>Dipodascales</taxon>
        <taxon>Trichomonascaceae</taxon>
        <taxon>Sugiyamaella</taxon>
    </lineage>
</organism>
<dbReference type="PANTHER" id="PTHR47263">
    <property type="entry name" value="ADENYLATE CYCLASE ACTIVATION PROTEIN GIT1"/>
    <property type="match status" value="1"/>
</dbReference>
<protein>
    <recommendedName>
        <fullName evidence="6">C2 domain-containing protein</fullName>
    </recommendedName>
</protein>
<evidence type="ECO:0000259" key="2">
    <source>
        <dbReference type="PROSITE" id="PS50004"/>
    </source>
</evidence>
<dbReference type="SMART" id="SM00239">
    <property type="entry name" value="C2"/>
    <property type="match status" value="1"/>
</dbReference>
<feature type="compositionally biased region" description="Low complexity" evidence="1">
    <location>
        <begin position="118"/>
        <end position="129"/>
    </location>
</feature>
<feature type="compositionally biased region" description="Polar residues" evidence="1">
    <location>
        <begin position="77"/>
        <end position="89"/>
    </location>
</feature>
<dbReference type="OrthoDB" id="2015333at2759"/>
<keyword evidence="5" id="KW-1185">Reference proteome</keyword>
<dbReference type="Gene3D" id="2.60.40.150">
    <property type="entry name" value="C2 domain"/>
    <property type="match status" value="1"/>
</dbReference>
<dbReference type="KEGG" id="slb:AWJ20_1792"/>
<dbReference type="SUPFAM" id="SSF49562">
    <property type="entry name" value="C2 domain (Calcium/lipid-binding domain, CaLB)"/>
    <property type="match status" value="1"/>
</dbReference>
<name>A0A167E0D7_9ASCO</name>
<dbReference type="InterPro" id="IPR014770">
    <property type="entry name" value="Munc13_1"/>
</dbReference>
<reference evidence="4 5" key="1">
    <citation type="submission" date="2016-02" db="EMBL/GenBank/DDBJ databases">
        <title>Complete genome sequence and transcriptome regulation of the pentose utilising yeast Sugiyamaella lignohabitans.</title>
        <authorList>
            <person name="Bellasio M."/>
            <person name="Peymann A."/>
            <person name="Valli M."/>
            <person name="Sipitzky M."/>
            <person name="Graf A."/>
            <person name="Sauer M."/>
            <person name="Marx H."/>
            <person name="Mattanovich D."/>
        </authorList>
    </citation>
    <scope>NUCLEOTIDE SEQUENCE [LARGE SCALE GENOMIC DNA]</scope>
    <source>
        <strain evidence="4 5">CBS 10342</strain>
    </source>
</reference>